<comment type="caution">
    <text evidence="1">The sequence shown here is derived from an EMBL/GenBank/DDBJ whole genome shotgun (WGS) entry which is preliminary data.</text>
</comment>
<protein>
    <submittedName>
        <fullName evidence="1">Uncharacterized protein</fullName>
    </submittedName>
</protein>
<gene>
    <name evidence="1" type="ORF">CQW23_22201</name>
</gene>
<reference evidence="1 2" key="1">
    <citation type="journal article" date="2017" name="Genome Biol.">
        <title>New reference genome sequences of hot pepper reveal the massive evolution of plant disease-resistance genes by retroduplication.</title>
        <authorList>
            <person name="Kim S."/>
            <person name="Park J."/>
            <person name="Yeom S.I."/>
            <person name="Kim Y.M."/>
            <person name="Seo E."/>
            <person name="Kim K.T."/>
            <person name="Kim M.S."/>
            <person name="Lee J.M."/>
            <person name="Cheong K."/>
            <person name="Shin H.S."/>
            <person name="Kim S.B."/>
            <person name="Han K."/>
            <person name="Lee J."/>
            <person name="Park M."/>
            <person name="Lee H.A."/>
            <person name="Lee H.Y."/>
            <person name="Lee Y."/>
            <person name="Oh S."/>
            <person name="Lee J.H."/>
            <person name="Choi E."/>
            <person name="Choi E."/>
            <person name="Lee S.E."/>
            <person name="Jeon J."/>
            <person name="Kim H."/>
            <person name="Choi G."/>
            <person name="Song H."/>
            <person name="Lee J."/>
            <person name="Lee S.C."/>
            <person name="Kwon J.K."/>
            <person name="Lee H.Y."/>
            <person name="Koo N."/>
            <person name="Hong Y."/>
            <person name="Kim R.W."/>
            <person name="Kang W.H."/>
            <person name="Huh J.H."/>
            <person name="Kang B.C."/>
            <person name="Yang T.J."/>
            <person name="Lee Y.H."/>
            <person name="Bennetzen J.L."/>
            <person name="Choi D."/>
        </authorList>
    </citation>
    <scope>NUCLEOTIDE SEQUENCE [LARGE SCALE GENOMIC DNA]</scope>
    <source>
        <strain evidence="2">cv. PBC81</strain>
    </source>
</reference>
<dbReference type="Proteomes" id="UP000224567">
    <property type="component" value="Unassembled WGS sequence"/>
</dbReference>
<dbReference type="OrthoDB" id="1293559at2759"/>
<sequence length="111" mass="12848">MMTTNITKSVNAMLIDESEYPMASIFNSIAKRFDEIFRERRAYGLKCKDNKFVSAVEKILKDNMSEGDSFYVENISGDERQYTVFESGCMAKVDLLEQLCSYRKFDLVKIP</sequence>
<organism evidence="1 2">
    <name type="scientific">Capsicum baccatum</name>
    <name type="common">Peruvian pepper</name>
    <dbReference type="NCBI Taxonomy" id="33114"/>
    <lineage>
        <taxon>Eukaryota</taxon>
        <taxon>Viridiplantae</taxon>
        <taxon>Streptophyta</taxon>
        <taxon>Embryophyta</taxon>
        <taxon>Tracheophyta</taxon>
        <taxon>Spermatophyta</taxon>
        <taxon>Magnoliopsida</taxon>
        <taxon>eudicotyledons</taxon>
        <taxon>Gunneridae</taxon>
        <taxon>Pentapetalae</taxon>
        <taxon>asterids</taxon>
        <taxon>lamiids</taxon>
        <taxon>Solanales</taxon>
        <taxon>Solanaceae</taxon>
        <taxon>Solanoideae</taxon>
        <taxon>Capsiceae</taxon>
        <taxon>Capsicum</taxon>
    </lineage>
</organism>
<evidence type="ECO:0000313" key="1">
    <source>
        <dbReference type="EMBL" id="PHT38628.1"/>
    </source>
</evidence>
<accession>A0A2G2W075</accession>
<dbReference type="AlphaFoldDB" id="A0A2G2W075"/>
<proteinExistence type="predicted"/>
<reference evidence="2" key="2">
    <citation type="journal article" date="2017" name="J. Anim. Genet.">
        <title>Multiple reference genome sequences of hot pepper reveal the massive evolution of plant disease resistance genes by retroduplication.</title>
        <authorList>
            <person name="Kim S."/>
            <person name="Park J."/>
            <person name="Yeom S.-I."/>
            <person name="Kim Y.-M."/>
            <person name="Seo E."/>
            <person name="Kim K.-T."/>
            <person name="Kim M.-S."/>
            <person name="Lee J.M."/>
            <person name="Cheong K."/>
            <person name="Shin H.-S."/>
            <person name="Kim S.-B."/>
            <person name="Han K."/>
            <person name="Lee J."/>
            <person name="Park M."/>
            <person name="Lee H.-A."/>
            <person name="Lee H.-Y."/>
            <person name="Lee Y."/>
            <person name="Oh S."/>
            <person name="Lee J.H."/>
            <person name="Choi E."/>
            <person name="Choi E."/>
            <person name="Lee S.E."/>
            <person name="Jeon J."/>
            <person name="Kim H."/>
            <person name="Choi G."/>
            <person name="Song H."/>
            <person name="Lee J."/>
            <person name="Lee S.-C."/>
            <person name="Kwon J.-K."/>
            <person name="Lee H.-Y."/>
            <person name="Koo N."/>
            <person name="Hong Y."/>
            <person name="Kim R.W."/>
            <person name="Kang W.-H."/>
            <person name="Huh J.H."/>
            <person name="Kang B.-C."/>
            <person name="Yang T.-J."/>
            <person name="Lee Y.-H."/>
            <person name="Bennetzen J.L."/>
            <person name="Choi D."/>
        </authorList>
    </citation>
    <scope>NUCLEOTIDE SEQUENCE [LARGE SCALE GENOMIC DNA]</scope>
    <source>
        <strain evidence="2">cv. PBC81</strain>
    </source>
</reference>
<evidence type="ECO:0000313" key="2">
    <source>
        <dbReference type="Proteomes" id="UP000224567"/>
    </source>
</evidence>
<dbReference type="EMBL" id="MLFT02000009">
    <property type="protein sequence ID" value="PHT38628.1"/>
    <property type="molecule type" value="Genomic_DNA"/>
</dbReference>
<name>A0A2G2W075_CAPBA</name>
<keyword evidence="2" id="KW-1185">Reference proteome</keyword>